<keyword evidence="2" id="KW-1185">Reference proteome</keyword>
<gene>
    <name evidence="1" type="ORF">HGM15179_011596</name>
</gene>
<dbReference type="AlphaFoldDB" id="A0A8K1LJ20"/>
<evidence type="ECO:0000313" key="2">
    <source>
        <dbReference type="Proteomes" id="UP000796761"/>
    </source>
</evidence>
<accession>A0A8K1LJ20</accession>
<evidence type="ECO:0000313" key="1">
    <source>
        <dbReference type="EMBL" id="TRZ15511.1"/>
    </source>
</evidence>
<protein>
    <submittedName>
        <fullName evidence="1">Uncharacterized protein</fullName>
    </submittedName>
</protein>
<dbReference type="Proteomes" id="UP000796761">
    <property type="component" value="Unassembled WGS sequence"/>
</dbReference>
<proteinExistence type="predicted"/>
<dbReference type="OrthoDB" id="10520206at2759"/>
<reference evidence="1" key="1">
    <citation type="submission" date="2019-04" db="EMBL/GenBank/DDBJ databases">
        <title>Genome assembly of Zosterops borbonicus 15179.</title>
        <authorList>
            <person name="Leroy T."/>
            <person name="Anselmetti Y."/>
            <person name="Tilak M.-K."/>
            <person name="Nabholz B."/>
        </authorList>
    </citation>
    <scope>NUCLEOTIDE SEQUENCE</scope>
    <source>
        <strain evidence="1">HGM_15179</strain>
        <tissue evidence="1">Muscle</tissue>
    </source>
</reference>
<sequence>MVSAVTLKTKVFIKHSSNIRLDKCYVQVEVRDLIHLLYYWDKLIEAFQHSSIVGEDETGKPYKYVYKVLAKDSENMKPISEVEMKASFEM</sequence>
<comment type="caution">
    <text evidence="1">The sequence shown here is derived from an EMBL/GenBank/DDBJ whole genome shotgun (WGS) entry which is preliminary data.</text>
</comment>
<dbReference type="EMBL" id="SWJQ01000364">
    <property type="protein sequence ID" value="TRZ15511.1"/>
    <property type="molecule type" value="Genomic_DNA"/>
</dbReference>
<organism evidence="1 2">
    <name type="scientific">Zosterops borbonicus</name>
    <dbReference type="NCBI Taxonomy" id="364589"/>
    <lineage>
        <taxon>Eukaryota</taxon>
        <taxon>Metazoa</taxon>
        <taxon>Chordata</taxon>
        <taxon>Craniata</taxon>
        <taxon>Vertebrata</taxon>
        <taxon>Euteleostomi</taxon>
        <taxon>Archelosauria</taxon>
        <taxon>Archosauria</taxon>
        <taxon>Dinosauria</taxon>
        <taxon>Saurischia</taxon>
        <taxon>Theropoda</taxon>
        <taxon>Coelurosauria</taxon>
        <taxon>Aves</taxon>
        <taxon>Neognathae</taxon>
        <taxon>Neoaves</taxon>
        <taxon>Telluraves</taxon>
        <taxon>Australaves</taxon>
        <taxon>Passeriformes</taxon>
        <taxon>Sylvioidea</taxon>
        <taxon>Zosteropidae</taxon>
        <taxon>Zosterops</taxon>
    </lineage>
</organism>
<name>A0A8K1LJ20_9PASS</name>